<evidence type="ECO:0000313" key="3">
    <source>
        <dbReference type="EMBL" id="RSX58712.1"/>
    </source>
</evidence>
<feature type="domain" description="Transposase IS204/IS1001/IS1096/IS1165 DDE" evidence="1">
    <location>
        <begin position="179"/>
        <end position="434"/>
    </location>
</feature>
<dbReference type="NCBIfam" id="NF033550">
    <property type="entry name" value="transpos_ISL3"/>
    <property type="match status" value="1"/>
</dbReference>
<dbReference type="PANTHER" id="PTHR33498">
    <property type="entry name" value="TRANSPOSASE FOR INSERTION SEQUENCE ELEMENT IS1557"/>
    <property type="match status" value="1"/>
</dbReference>
<sequence>MKEKVKETARLGDKSSAFDGRVLLGLDTLGLNPVSQRHVAAGSRAGVWLIGCEIEDETARYCRECGAMGRVRSSRRRRLAHTPVGQHAVHLLVRVRRYECAACARSWTDDLTRIADRGRRLTNAAVWWAAAEAALKSKSVSACAHDLHCSWGALNRAVLEKGAGVLAADPRRLDDVESIGVDEHVWRHARTGGRYVTVIVDLTPRRHGRPARLLDMVEGRSEKAFARWLAERPRSFRDRVKEVAMDGFAGYKRAAARQVPRAVEILDPFHVVRLAGDRLTAVRCRLQREATGRRGRRDDPLYKGRRILLRTAGLRTDRQQARVDMLLADPANRPLALAHGVYQRIIDCYAQGDRGKGRGMMAELIESLAVRGAAPGCPEIAALGRTLKRRMADVLAFFDHPHGANGPTEAINGRLETLRGVALGFRSLGNYIVRSLLHTGGFRQAIQAHL</sequence>
<dbReference type="InterPro" id="IPR002560">
    <property type="entry name" value="Transposase_DDE"/>
</dbReference>
<dbReference type="Pfam" id="PF14690">
    <property type="entry name" value="Zn_ribbon_ISL3"/>
    <property type="match status" value="1"/>
</dbReference>
<feature type="domain" description="Transposase IS204/IS1001/IS1096/IS1165 zinc-finger" evidence="2">
    <location>
        <begin position="62"/>
        <end position="103"/>
    </location>
</feature>
<proteinExistence type="predicted"/>
<name>A0A430FWL4_9BIFI</name>
<dbReference type="EMBL" id="QXGK01000001">
    <property type="protein sequence ID" value="RSX58712.1"/>
    <property type="molecule type" value="Genomic_DNA"/>
</dbReference>
<dbReference type="InterPro" id="IPR029261">
    <property type="entry name" value="Transposase_Znf"/>
</dbReference>
<gene>
    <name evidence="3" type="ORF">D2E24_0008</name>
</gene>
<dbReference type="Proteomes" id="UP000287470">
    <property type="component" value="Unassembled WGS sequence"/>
</dbReference>
<dbReference type="AlphaFoldDB" id="A0A430FWL4"/>
<reference evidence="3 4" key="1">
    <citation type="submission" date="2018-09" db="EMBL/GenBank/DDBJ databases">
        <title>Characterization of the phylogenetic diversity of five novel species belonging to the genus Bifidobacterium.</title>
        <authorList>
            <person name="Lugli G.A."/>
            <person name="Duranti S."/>
            <person name="Milani C."/>
        </authorList>
    </citation>
    <scope>NUCLEOTIDE SEQUENCE [LARGE SCALE GENOMIC DNA]</scope>
    <source>
        <strain evidence="3 4">2033B</strain>
    </source>
</reference>
<dbReference type="Pfam" id="PF01610">
    <property type="entry name" value="DDE_Tnp_ISL3"/>
    <property type="match status" value="1"/>
</dbReference>
<evidence type="ECO:0000259" key="1">
    <source>
        <dbReference type="Pfam" id="PF01610"/>
    </source>
</evidence>
<comment type="caution">
    <text evidence="3">The sequence shown here is derived from an EMBL/GenBank/DDBJ whole genome shotgun (WGS) entry which is preliminary data.</text>
</comment>
<dbReference type="PANTHER" id="PTHR33498:SF1">
    <property type="entry name" value="TRANSPOSASE FOR INSERTION SEQUENCE ELEMENT IS1557"/>
    <property type="match status" value="1"/>
</dbReference>
<accession>A0A430FWL4</accession>
<protein>
    <submittedName>
        <fullName evidence="3">Transposase</fullName>
    </submittedName>
</protein>
<keyword evidence="4" id="KW-1185">Reference proteome</keyword>
<evidence type="ECO:0000259" key="2">
    <source>
        <dbReference type="Pfam" id="PF14690"/>
    </source>
</evidence>
<dbReference type="InterPro" id="IPR047951">
    <property type="entry name" value="Transpos_ISL3"/>
</dbReference>
<evidence type="ECO:0000313" key="4">
    <source>
        <dbReference type="Proteomes" id="UP000287470"/>
    </source>
</evidence>
<organism evidence="3 4">
    <name type="scientific">Bifidobacterium samirii</name>
    <dbReference type="NCBI Taxonomy" id="2306974"/>
    <lineage>
        <taxon>Bacteria</taxon>
        <taxon>Bacillati</taxon>
        <taxon>Actinomycetota</taxon>
        <taxon>Actinomycetes</taxon>
        <taxon>Bifidobacteriales</taxon>
        <taxon>Bifidobacteriaceae</taxon>
        <taxon>Bifidobacterium</taxon>
    </lineage>
</organism>